<gene>
    <name evidence="1" type="ORF">AEK19_MT0867</name>
    <name evidence="2" type="ORF">AEK19_MT1842</name>
</gene>
<accession>A0A1Y0B3L4</accession>
<dbReference type="EMBL" id="KY774314">
    <property type="protein sequence ID" value="ART32012.1"/>
    <property type="molecule type" value="Genomic_DNA"/>
</dbReference>
<organism evidence="2">
    <name type="scientific">Utricularia reniformis</name>
    <dbReference type="NCBI Taxonomy" id="192314"/>
    <lineage>
        <taxon>Eukaryota</taxon>
        <taxon>Viridiplantae</taxon>
        <taxon>Streptophyta</taxon>
        <taxon>Embryophyta</taxon>
        <taxon>Tracheophyta</taxon>
        <taxon>Spermatophyta</taxon>
        <taxon>Magnoliopsida</taxon>
        <taxon>eudicotyledons</taxon>
        <taxon>Gunneridae</taxon>
        <taxon>Pentapetalae</taxon>
        <taxon>asterids</taxon>
        <taxon>lamiids</taxon>
        <taxon>Lamiales</taxon>
        <taxon>Lentibulariaceae</taxon>
        <taxon>Utricularia</taxon>
    </lineage>
</organism>
<dbReference type="EMBL" id="KY774314">
    <property type="protein sequence ID" value="ART31099.1"/>
    <property type="molecule type" value="Genomic_DNA"/>
</dbReference>
<keyword evidence="2" id="KW-0496">Mitochondrion</keyword>
<evidence type="ECO:0000313" key="2">
    <source>
        <dbReference type="EMBL" id="ART32012.1"/>
    </source>
</evidence>
<evidence type="ECO:0000313" key="1">
    <source>
        <dbReference type="EMBL" id="ART31099.1"/>
    </source>
</evidence>
<protein>
    <submittedName>
        <fullName evidence="2">Uncharacterized protein</fullName>
    </submittedName>
</protein>
<sequence length="36" mass="4039">MMKMLMQSCAELILTESRKKVLVLMNLDPPSGIDSD</sequence>
<dbReference type="AlphaFoldDB" id="A0A1Y0B3L4"/>
<name>A0A1Y0B3L4_9LAMI</name>
<proteinExistence type="predicted"/>
<geneLocation type="mitochondrion" evidence="2"/>
<reference evidence="2" key="1">
    <citation type="submission" date="2017-03" db="EMBL/GenBank/DDBJ databases">
        <title>The mitochondrial genome of the carnivorous plant Utricularia reniformis (Lentibulariaceae): structure, comparative analysis and evolutionary landmarks.</title>
        <authorList>
            <person name="Silva S.R."/>
            <person name="Alvarenga D.O."/>
            <person name="Michael T.P."/>
            <person name="Miranda V.F.O."/>
            <person name="Varani A.M."/>
        </authorList>
    </citation>
    <scope>NUCLEOTIDE SEQUENCE</scope>
</reference>